<accession>A0ABN9ZI22</accession>
<name>A0ABN9ZI22_PIPNA</name>
<sequence>MEAVLSISCPRRHCSSQAPLSSRRGGCMYICIEWCVYVCGFKGSHMDVPLAKQLQQKHVSVVSDGSFTPPKLANAKIKPFIFFFLENQFTNILLNTLLSVYK</sequence>
<gene>
    <name evidence="1" type="ORF">MPIPNATIZW_LOCUS4605</name>
</gene>
<evidence type="ECO:0000313" key="1">
    <source>
        <dbReference type="EMBL" id="CAK6436299.1"/>
    </source>
</evidence>
<keyword evidence="2" id="KW-1185">Reference proteome</keyword>
<protein>
    <submittedName>
        <fullName evidence="1">Uncharacterized protein</fullName>
    </submittedName>
</protein>
<dbReference type="EMBL" id="OY882871">
    <property type="protein sequence ID" value="CAK6436299.1"/>
    <property type="molecule type" value="Genomic_DNA"/>
</dbReference>
<organism evidence="1 2">
    <name type="scientific">Pipistrellus nathusii</name>
    <name type="common">Nathusius' pipistrelle</name>
    <dbReference type="NCBI Taxonomy" id="59473"/>
    <lineage>
        <taxon>Eukaryota</taxon>
        <taxon>Metazoa</taxon>
        <taxon>Chordata</taxon>
        <taxon>Craniata</taxon>
        <taxon>Vertebrata</taxon>
        <taxon>Euteleostomi</taxon>
        <taxon>Mammalia</taxon>
        <taxon>Eutheria</taxon>
        <taxon>Laurasiatheria</taxon>
        <taxon>Chiroptera</taxon>
        <taxon>Yangochiroptera</taxon>
        <taxon>Vespertilionidae</taxon>
        <taxon>Pipistrellus</taxon>
    </lineage>
</organism>
<reference evidence="1" key="1">
    <citation type="submission" date="2023-12" db="EMBL/GenBank/DDBJ databases">
        <authorList>
            <person name="Brown T."/>
        </authorList>
    </citation>
    <scope>NUCLEOTIDE SEQUENCE</scope>
</reference>
<dbReference type="Proteomes" id="UP001314169">
    <property type="component" value="Chromosome 14"/>
</dbReference>
<evidence type="ECO:0000313" key="2">
    <source>
        <dbReference type="Proteomes" id="UP001314169"/>
    </source>
</evidence>
<proteinExistence type="predicted"/>